<dbReference type="PANTHER" id="PTHR30461">
    <property type="entry name" value="DNA-INVERTASE FROM LAMBDOID PROPHAGE"/>
    <property type="match status" value="1"/>
</dbReference>
<dbReference type="PANTHER" id="PTHR30461:SF23">
    <property type="entry name" value="DNA RECOMBINASE-RELATED"/>
    <property type="match status" value="1"/>
</dbReference>
<dbReference type="SMART" id="SM00857">
    <property type="entry name" value="Resolvase"/>
    <property type="match status" value="1"/>
</dbReference>
<name>A0ABT0BS57_9SPHN</name>
<dbReference type="InterPro" id="IPR038109">
    <property type="entry name" value="DNA_bind_recomb_sf"/>
</dbReference>
<dbReference type="Pfam" id="PF00239">
    <property type="entry name" value="Resolvase"/>
    <property type="match status" value="1"/>
</dbReference>
<dbReference type="Gene3D" id="3.90.1750.20">
    <property type="entry name" value="Putative Large Serine Recombinase, Chain B, Domain 2"/>
    <property type="match status" value="1"/>
</dbReference>
<dbReference type="PROSITE" id="PS51737">
    <property type="entry name" value="RECOMBINASE_DNA_BIND"/>
    <property type="match status" value="1"/>
</dbReference>
<accession>A0ABT0BS57</accession>
<sequence>MIVDKKRKAVLYCRISDKSQTGLGSQEHRCRQYADAKQYDVVEVFYDKVTGGGDFMKREGMVKLLRFLDDHPEENFVVIFDDLRRYARDTEFHLKLRRMMKERGATRECLNFNFDDTPEGRFNETINAAVGELDRETIARQSRQKQIARLEAGYAVYSRPPVGYKYVKAQHGRNKVLVPSEHAPIVKEALEGFASRRFETQVEVANFLNAHPGFPKHAPGGTVRKGKVFDMLTQPLYAGYVVSKELGVTMRDGKHEGLISKATFAKNQERLTSRKKAAARRDLNRGFVLRGAVSCASCGGHLKERAATTTASQSHAPRSRANSRNCCKVFSLPGTS</sequence>
<protein>
    <submittedName>
        <fullName evidence="2">Recombinase family protein</fullName>
    </submittedName>
</protein>
<gene>
    <name evidence="2" type="ORF">MTR66_13885</name>
</gene>
<proteinExistence type="predicted"/>
<evidence type="ECO:0000313" key="3">
    <source>
        <dbReference type="Proteomes" id="UP001202281"/>
    </source>
</evidence>
<reference evidence="2 3" key="1">
    <citation type="submission" date="2022-04" db="EMBL/GenBank/DDBJ databases">
        <title>Identification of a novel bacterium isolated from mangrove sediments.</title>
        <authorList>
            <person name="Pan X."/>
        </authorList>
    </citation>
    <scope>NUCLEOTIDE SEQUENCE [LARGE SCALE GENOMIC DNA]</scope>
    <source>
        <strain evidence="2 3">B2638</strain>
    </source>
</reference>
<dbReference type="Proteomes" id="UP001202281">
    <property type="component" value="Unassembled WGS sequence"/>
</dbReference>
<evidence type="ECO:0000313" key="2">
    <source>
        <dbReference type="EMBL" id="MCJ2187903.1"/>
    </source>
</evidence>
<dbReference type="CDD" id="cd00338">
    <property type="entry name" value="Ser_Recombinase"/>
    <property type="match status" value="1"/>
</dbReference>
<dbReference type="Pfam" id="PF07508">
    <property type="entry name" value="Recombinase"/>
    <property type="match status" value="1"/>
</dbReference>
<evidence type="ECO:0000259" key="1">
    <source>
        <dbReference type="PROSITE" id="PS51737"/>
    </source>
</evidence>
<organism evidence="2 3">
    <name type="scientific">Novosphingobium beihaiensis</name>
    <dbReference type="NCBI Taxonomy" id="2930389"/>
    <lineage>
        <taxon>Bacteria</taxon>
        <taxon>Pseudomonadati</taxon>
        <taxon>Pseudomonadota</taxon>
        <taxon>Alphaproteobacteria</taxon>
        <taxon>Sphingomonadales</taxon>
        <taxon>Sphingomonadaceae</taxon>
        <taxon>Novosphingobium</taxon>
    </lineage>
</organism>
<dbReference type="Gene3D" id="3.40.50.1390">
    <property type="entry name" value="Resolvase, N-terminal catalytic domain"/>
    <property type="match status" value="1"/>
</dbReference>
<dbReference type="InterPro" id="IPR036162">
    <property type="entry name" value="Resolvase-like_N_sf"/>
</dbReference>
<dbReference type="InterPro" id="IPR050639">
    <property type="entry name" value="SSR_resolvase"/>
</dbReference>
<dbReference type="EMBL" id="JALHLG010000020">
    <property type="protein sequence ID" value="MCJ2187903.1"/>
    <property type="molecule type" value="Genomic_DNA"/>
</dbReference>
<comment type="caution">
    <text evidence="2">The sequence shown here is derived from an EMBL/GenBank/DDBJ whole genome shotgun (WGS) entry which is preliminary data.</text>
</comment>
<dbReference type="RefSeq" id="WP_243922040.1">
    <property type="nucleotide sequence ID" value="NZ_JALHLG010000020.1"/>
</dbReference>
<dbReference type="InterPro" id="IPR006119">
    <property type="entry name" value="Resolv_N"/>
</dbReference>
<keyword evidence="3" id="KW-1185">Reference proteome</keyword>
<dbReference type="SUPFAM" id="SSF53041">
    <property type="entry name" value="Resolvase-like"/>
    <property type="match status" value="1"/>
</dbReference>
<dbReference type="InterPro" id="IPR011109">
    <property type="entry name" value="DNA_bind_recombinase_dom"/>
</dbReference>
<feature type="domain" description="Recombinase" evidence="1">
    <location>
        <begin position="161"/>
        <end position="277"/>
    </location>
</feature>